<evidence type="ECO:0000313" key="4">
    <source>
        <dbReference type="EMBL" id="QEH35814.1"/>
    </source>
</evidence>
<dbReference type="InterPro" id="IPR000182">
    <property type="entry name" value="GNAT_dom"/>
</dbReference>
<keyword evidence="1 4" id="KW-0808">Transferase</keyword>
<dbReference type="KEGG" id="agv:OJF2_43710"/>
<dbReference type="EC" id="2.3.1.1" evidence="4"/>
<evidence type="ECO:0000313" key="5">
    <source>
        <dbReference type="Proteomes" id="UP000324233"/>
    </source>
</evidence>
<reference evidence="4 5" key="1">
    <citation type="submission" date="2019-08" db="EMBL/GenBank/DDBJ databases">
        <title>Deep-cultivation of Planctomycetes and their phenomic and genomic characterization uncovers novel biology.</title>
        <authorList>
            <person name="Wiegand S."/>
            <person name="Jogler M."/>
            <person name="Boedeker C."/>
            <person name="Pinto D."/>
            <person name="Vollmers J."/>
            <person name="Rivas-Marin E."/>
            <person name="Kohn T."/>
            <person name="Peeters S.H."/>
            <person name="Heuer A."/>
            <person name="Rast P."/>
            <person name="Oberbeckmann S."/>
            <person name="Bunk B."/>
            <person name="Jeske O."/>
            <person name="Meyerdierks A."/>
            <person name="Storesund J.E."/>
            <person name="Kallscheuer N."/>
            <person name="Luecker S."/>
            <person name="Lage O.M."/>
            <person name="Pohl T."/>
            <person name="Merkel B.J."/>
            <person name="Hornburger P."/>
            <person name="Mueller R.-W."/>
            <person name="Bruemmer F."/>
            <person name="Labrenz M."/>
            <person name="Spormann A.M."/>
            <person name="Op den Camp H."/>
            <person name="Overmann J."/>
            <person name="Amann R."/>
            <person name="Jetten M.S.M."/>
            <person name="Mascher T."/>
            <person name="Medema M.H."/>
            <person name="Devos D.P."/>
            <person name="Kaster A.-K."/>
            <person name="Ovreas L."/>
            <person name="Rohde M."/>
            <person name="Galperin M.Y."/>
            <person name="Jogler C."/>
        </authorList>
    </citation>
    <scope>NUCLEOTIDE SEQUENCE [LARGE SCALE GENOMIC DNA]</scope>
    <source>
        <strain evidence="4 5">OJF2</strain>
    </source>
</reference>
<protein>
    <submittedName>
        <fullName evidence="4">Amino-acid acetyltransferase</fullName>
        <ecNumber evidence="4">2.3.1.1</ecNumber>
    </submittedName>
</protein>
<dbReference type="InterPro" id="IPR016181">
    <property type="entry name" value="Acyl_CoA_acyltransferase"/>
</dbReference>
<dbReference type="PROSITE" id="PS51186">
    <property type="entry name" value="GNAT"/>
    <property type="match status" value="1"/>
</dbReference>
<dbReference type="EMBL" id="CP042997">
    <property type="protein sequence ID" value="QEH35814.1"/>
    <property type="molecule type" value="Genomic_DNA"/>
</dbReference>
<name>A0A5B9W6G6_9BACT</name>
<proteinExistence type="predicted"/>
<sequence length="171" mass="19004">MNIRPARVGDAPAIYELIKTFADRKLMIRRSMGEIYESIREFVVAVDDANRVVGCVALHVFWEDLAELKCLAVAEELHGRGVGRKLLDACWAAARELEIASVFTLTYSVGFFERCGYRQIDKAELPHKIWNECVRCPLFPSCTEVALIRTHGAATEATTAHAALELVPLGA</sequence>
<dbReference type="AlphaFoldDB" id="A0A5B9W6G6"/>
<evidence type="ECO:0000259" key="3">
    <source>
        <dbReference type="PROSITE" id="PS51186"/>
    </source>
</evidence>
<organism evidence="4 5">
    <name type="scientific">Aquisphaera giovannonii</name>
    <dbReference type="NCBI Taxonomy" id="406548"/>
    <lineage>
        <taxon>Bacteria</taxon>
        <taxon>Pseudomonadati</taxon>
        <taxon>Planctomycetota</taxon>
        <taxon>Planctomycetia</taxon>
        <taxon>Isosphaerales</taxon>
        <taxon>Isosphaeraceae</taxon>
        <taxon>Aquisphaera</taxon>
    </lineage>
</organism>
<keyword evidence="5" id="KW-1185">Reference proteome</keyword>
<dbReference type="Pfam" id="PF13508">
    <property type="entry name" value="Acetyltransf_7"/>
    <property type="match status" value="1"/>
</dbReference>
<gene>
    <name evidence="4" type="primary">argA</name>
    <name evidence="4" type="ORF">OJF2_43710</name>
</gene>
<accession>A0A5B9W6G6</accession>
<dbReference type="Gene3D" id="3.40.630.30">
    <property type="match status" value="1"/>
</dbReference>
<dbReference type="OrthoDB" id="9793138at2"/>
<dbReference type="RefSeq" id="WP_148595562.1">
    <property type="nucleotide sequence ID" value="NZ_CP042997.1"/>
</dbReference>
<dbReference type="CDD" id="cd04301">
    <property type="entry name" value="NAT_SF"/>
    <property type="match status" value="1"/>
</dbReference>
<keyword evidence="2 4" id="KW-0012">Acyltransferase</keyword>
<dbReference type="GO" id="GO:0006526">
    <property type="term" value="P:L-arginine biosynthetic process"/>
    <property type="evidence" value="ECO:0007669"/>
    <property type="project" value="InterPro"/>
</dbReference>
<feature type="domain" description="N-acetyltransferase" evidence="3">
    <location>
        <begin position="1"/>
        <end position="143"/>
    </location>
</feature>
<dbReference type="InterPro" id="IPR010167">
    <property type="entry name" value="NH2A_AcTrfase"/>
</dbReference>
<dbReference type="PANTHER" id="PTHR30602">
    <property type="entry name" value="AMINO-ACID ACETYLTRANSFERASE"/>
    <property type="match status" value="1"/>
</dbReference>
<dbReference type="PANTHER" id="PTHR30602:SF12">
    <property type="entry name" value="AMINO-ACID ACETYLTRANSFERASE NAGS1, CHLOROPLASTIC-RELATED"/>
    <property type="match status" value="1"/>
</dbReference>
<dbReference type="NCBIfam" id="NF005840">
    <property type="entry name" value="PRK07757.1"/>
    <property type="match status" value="1"/>
</dbReference>
<dbReference type="Proteomes" id="UP000324233">
    <property type="component" value="Chromosome"/>
</dbReference>
<evidence type="ECO:0000256" key="1">
    <source>
        <dbReference type="ARBA" id="ARBA00022679"/>
    </source>
</evidence>
<dbReference type="GO" id="GO:0005737">
    <property type="term" value="C:cytoplasm"/>
    <property type="evidence" value="ECO:0007669"/>
    <property type="project" value="InterPro"/>
</dbReference>
<dbReference type="SUPFAM" id="SSF55729">
    <property type="entry name" value="Acyl-CoA N-acyltransferases (Nat)"/>
    <property type="match status" value="1"/>
</dbReference>
<dbReference type="GO" id="GO:0004042">
    <property type="term" value="F:L-glutamate N-acetyltransferase activity"/>
    <property type="evidence" value="ECO:0007669"/>
    <property type="project" value="InterPro"/>
</dbReference>
<evidence type="ECO:0000256" key="2">
    <source>
        <dbReference type="ARBA" id="ARBA00023315"/>
    </source>
</evidence>